<dbReference type="SUPFAM" id="SSF55874">
    <property type="entry name" value="ATPase domain of HSP90 chaperone/DNA topoisomerase II/histidine kinase"/>
    <property type="match status" value="1"/>
</dbReference>
<keyword evidence="12" id="KW-1133">Transmembrane helix</keyword>
<protein>
    <recommendedName>
        <fullName evidence="3">histidine kinase</fullName>
        <ecNumber evidence="3">2.7.13.3</ecNumber>
    </recommendedName>
</protein>
<keyword evidence="11" id="KW-0418">Kinase</keyword>
<evidence type="ECO:0000259" key="17">
    <source>
        <dbReference type="PROSITE" id="PS50109"/>
    </source>
</evidence>
<feature type="domain" description="PAC" evidence="20">
    <location>
        <begin position="144"/>
        <end position="196"/>
    </location>
</feature>
<feature type="domain" description="PAC" evidence="20">
    <location>
        <begin position="265"/>
        <end position="317"/>
    </location>
</feature>
<keyword evidence="5" id="KW-0997">Cell inner membrane</keyword>
<evidence type="ECO:0000256" key="11">
    <source>
        <dbReference type="ARBA" id="ARBA00022777"/>
    </source>
</evidence>
<evidence type="ECO:0000256" key="3">
    <source>
        <dbReference type="ARBA" id="ARBA00012438"/>
    </source>
</evidence>
<reference evidence="21 22" key="1">
    <citation type="submission" date="2019-08" db="EMBL/GenBank/DDBJ databases">
        <title>Deep-cultivation of Planctomycetes and their phenomic and genomic characterization uncovers novel biology.</title>
        <authorList>
            <person name="Wiegand S."/>
            <person name="Jogler M."/>
            <person name="Boedeker C."/>
            <person name="Pinto D."/>
            <person name="Vollmers J."/>
            <person name="Rivas-Marin E."/>
            <person name="Kohn T."/>
            <person name="Peeters S.H."/>
            <person name="Heuer A."/>
            <person name="Rast P."/>
            <person name="Oberbeckmann S."/>
            <person name="Bunk B."/>
            <person name="Jeske O."/>
            <person name="Meyerdierks A."/>
            <person name="Storesund J.E."/>
            <person name="Kallscheuer N."/>
            <person name="Luecker S."/>
            <person name="Lage O.M."/>
            <person name="Pohl T."/>
            <person name="Merkel B.J."/>
            <person name="Hornburger P."/>
            <person name="Mueller R.-W."/>
            <person name="Bruemmer F."/>
            <person name="Labrenz M."/>
            <person name="Spormann A.M."/>
            <person name="Op den Camp H."/>
            <person name="Overmann J."/>
            <person name="Amann R."/>
            <person name="Jetten M.S.M."/>
            <person name="Mascher T."/>
            <person name="Medema M.H."/>
            <person name="Devos D.P."/>
            <person name="Kaster A.-K."/>
            <person name="Ovreas L."/>
            <person name="Rohde M."/>
            <person name="Galperin M.Y."/>
            <person name="Jogler C."/>
        </authorList>
    </citation>
    <scope>NUCLEOTIDE SEQUENCE [LARGE SCALE GENOMIC DNA]</scope>
    <source>
        <strain evidence="21 22">OJF2</strain>
    </source>
</reference>
<dbReference type="Gene3D" id="3.40.50.2300">
    <property type="match status" value="1"/>
</dbReference>
<dbReference type="FunFam" id="3.30.565.10:FF:000006">
    <property type="entry name" value="Sensor histidine kinase WalK"/>
    <property type="match status" value="1"/>
</dbReference>
<dbReference type="PRINTS" id="PR00344">
    <property type="entry name" value="BCTRLSENSOR"/>
</dbReference>
<dbReference type="InterPro" id="IPR035965">
    <property type="entry name" value="PAS-like_dom_sf"/>
</dbReference>
<feature type="domain" description="PAS" evidence="19">
    <location>
        <begin position="190"/>
        <end position="262"/>
    </location>
</feature>
<dbReference type="InterPro" id="IPR011006">
    <property type="entry name" value="CheY-like_superfamily"/>
</dbReference>
<dbReference type="PROSITE" id="PS50113">
    <property type="entry name" value="PAC"/>
    <property type="match status" value="4"/>
</dbReference>
<organism evidence="21 22">
    <name type="scientific">Aquisphaera giovannonii</name>
    <dbReference type="NCBI Taxonomy" id="406548"/>
    <lineage>
        <taxon>Bacteria</taxon>
        <taxon>Pseudomonadati</taxon>
        <taxon>Planctomycetota</taxon>
        <taxon>Planctomycetia</taxon>
        <taxon>Isosphaerales</taxon>
        <taxon>Isosphaeraceae</taxon>
        <taxon>Aquisphaera</taxon>
    </lineage>
</organism>
<dbReference type="InterPro" id="IPR036890">
    <property type="entry name" value="HATPase_C_sf"/>
</dbReference>
<dbReference type="SMART" id="SM00387">
    <property type="entry name" value="HATPase_c"/>
    <property type="match status" value="1"/>
</dbReference>
<dbReference type="Pfam" id="PF08447">
    <property type="entry name" value="PAS_3"/>
    <property type="match status" value="3"/>
</dbReference>
<dbReference type="Pfam" id="PF08448">
    <property type="entry name" value="PAS_4"/>
    <property type="match status" value="1"/>
</dbReference>
<feature type="region of interest" description="Disordered" evidence="16">
    <location>
        <begin position="28"/>
        <end position="68"/>
    </location>
</feature>
<feature type="modified residue" description="4-aspartylphosphate" evidence="14">
    <location>
        <position position="989"/>
    </location>
</feature>
<dbReference type="InterPro" id="IPR036097">
    <property type="entry name" value="HisK_dim/P_sf"/>
</dbReference>
<evidence type="ECO:0000259" key="19">
    <source>
        <dbReference type="PROSITE" id="PS50112"/>
    </source>
</evidence>
<sequence length="1058" mass="117582">MEGPFRRDRSRSPPAGIERIRSVRPGALVWDAGGREGRHADRDGHRDQMKNKSNGGPAAAQGPGTPGAATDLDQIRAVADFIPQLAWSCLPDGRCDYLNSRWVEYTGVPEERHHGLGWLDAVHPEDRDRSRRVWEAYIAGEGEYDVDYRLRRHDGAYRWFKARGHLVRSREGEPVRVLGTTTDVDDHRRVEERLEAALAASGTGTFRWDIRTNALDWDEQLDRLFGLEPGRTVRSLDGFIGLVHPGDRAQVLERCRRCKEEGADFAMEFRVVWPDGSVRWLDDRGRTFRDQDGRPEYVTGACVDVTERRRSDERSEFIRQASGVGFWYCDLPFDELEWDERVREHFYIPPDARVTMDTFYGRLHPDDRAPTREAIERSIAGRTQYDVHYRTVDPATHAERWVRAIGRTYYGPDGMPRRFDGLTLDVTDRMRANEELRASEERFRAFMDHSPAAGWVTDADGRIQYVSASYARLFKMPDRAPIGALPADLYPAEFADEAVRNTRAVADSGRPRESLERCPRPDGSVGEFLVYKFPLPGGRIGGVAVDITERLRAEEALREAEATLRAFFDASPVMMGLVELPEDGDILHLYDDAAACQFFGVGPGGTAGRRASELGAPPSTIAEWRARYLQSDSARQPVRFDYEHDSPGGRRWLSCVVAPLGAGAAGRPRFSYVAEDVTERKRAEEALREADRRKDEFLALLAHELRNPLAPLRNGLQVLRLAGENAEASRKAREMMERQLGHMVRLIDDLMDVSRISRNKMELRRGKVPLADVVSAAVETARPALDQAGHEFRVALPPEPVYLDADLTRLAQVFANLLTNAAKYTEPGGRVTLAAEVRDGDVSVEVSDSGIGIPAESLPRIFDMFSQVDRSIERKAGGLGIGLALVKGLVEMHGGGVTARSGGPGRGSAFTVTLPVIGGPRERAAAEGQATPGRMGPGRRILVVDDNRDSAGSMAEMLSLLGHEVRQAHDGLEAVEAARAFRPDLVLMDVGMPRINGYEATRRIRAIPSEKSPTIVALTGWGQEGDRARSQAAGCDGHLVKPVDWKDLSPYVDRPTDG</sequence>
<evidence type="ECO:0000256" key="8">
    <source>
        <dbReference type="ARBA" id="ARBA00022692"/>
    </source>
</evidence>
<evidence type="ECO:0000256" key="7">
    <source>
        <dbReference type="ARBA" id="ARBA00022679"/>
    </source>
</evidence>
<dbReference type="FunFam" id="3.30.450.20:FF:000099">
    <property type="entry name" value="Sensory box sensor histidine kinase"/>
    <property type="match status" value="1"/>
</dbReference>
<dbReference type="Gene3D" id="2.10.70.100">
    <property type="match status" value="1"/>
</dbReference>
<evidence type="ECO:0000256" key="16">
    <source>
        <dbReference type="SAM" id="MobiDB-lite"/>
    </source>
</evidence>
<keyword evidence="7 21" id="KW-0808">Transferase</keyword>
<dbReference type="SUPFAM" id="SSF55785">
    <property type="entry name" value="PYP-like sensor domain (PAS domain)"/>
    <property type="match status" value="5"/>
</dbReference>
<keyword evidence="8" id="KW-0812">Transmembrane</keyword>
<keyword evidence="22" id="KW-1185">Reference proteome</keyword>
<name>A0A5B9VXP7_9BACT</name>
<dbReference type="InterPro" id="IPR000014">
    <property type="entry name" value="PAS"/>
</dbReference>
<dbReference type="NCBIfam" id="TIGR00229">
    <property type="entry name" value="sensory_box"/>
    <property type="match status" value="4"/>
</dbReference>
<dbReference type="EC" id="2.7.13.3" evidence="3"/>
<keyword evidence="13" id="KW-0472">Membrane</keyword>
<evidence type="ECO:0000256" key="9">
    <source>
        <dbReference type="ARBA" id="ARBA00022737"/>
    </source>
</evidence>
<dbReference type="PROSITE" id="PS50109">
    <property type="entry name" value="HIS_KIN"/>
    <property type="match status" value="1"/>
</dbReference>
<keyword evidence="9" id="KW-0677">Repeat</keyword>
<evidence type="ECO:0000256" key="4">
    <source>
        <dbReference type="ARBA" id="ARBA00022475"/>
    </source>
</evidence>
<dbReference type="PROSITE" id="PS50112">
    <property type="entry name" value="PAS"/>
    <property type="match status" value="2"/>
</dbReference>
<evidence type="ECO:0000256" key="10">
    <source>
        <dbReference type="ARBA" id="ARBA00022741"/>
    </source>
</evidence>
<feature type="domain" description="Response regulatory" evidence="18">
    <location>
        <begin position="940"/>
        <end position="1056"/>
    </location>
</feature>
<dbReference type="SMART" id="SM00388">
    <property type="entry name" value="HisKA"/>
    <property type="match status" value="1"/>
</dbReference>
<dbReference type="Pfam" id="PF00072">
    <property type="entry name" value="Response_reg"/>
    <property type="match status" value="1"/>
</dbReference>
<dbReference type="InterPro" id="IPR000700">
    <property type="entry name" value="PAS-assoc_C"/>
</dbReference>
<dbReference type="InterPro" id="IPR052162">
    <property type="entry name" value="Sensor_kinase/Photoreceptor"/>
</dbReference>
<dbReference type="SMART" id="SM00091">
    <property type="entry name" value="PAS"/>
    <property type="match status" value="6"/>
</dbReference>
<feature type="compositionally biased region" description="Low complexity" evidence="16">
    <location>
        <begin position="55"/>
        <end position="68"/>
    </location>
</feature>
<dbReference type="SMART" id="SM00086">
    <property type="entry name" value="PAC"/>
    <property type="match status" value="3"/>
</dbReference>
<feature type="domain" description="PAS" evidence="19">
    <location>
        <begin position="439"/>
        <end position="474"/>
    </location>
</feature>
<dbReference type="SUPFAM" id="SSF52172">
    <property type="entry name" value="CheY-like"/>
    <property type="match status" value="1"/>
</dbReference>
<feature type="coiled-coil region" evidence="15">
    <location>
        <begin position="673"/>
        <end position="700"/>
    </location>
</feature>
<accession>A0A5B9VXP7</accession>
<feature type="domain" description="Histidine kinase" evidence="17">
    <location>
        <begin position="700"/>
        <end position="918"/>
    </location>
</feature>
<evidence type="ECO:0000313" key="22">
    <source>
        <dbReference type="Proteomes" id="UP000324233"/>
    </source>
</evidence>
<dbReference type="KEGG" id="agv:OJF2_10320"/>
<dbReference type="GO" id="GO:0000166">
    <property type="term" value="F:nucleotide binding"/>
    <property type="evidence" value="ECO:0007669"/>
    <property type="project" value="UniProtKB-KW"/>
</dbReference>
<dbReference type="InterPro" id="IPR005467">
    <property type="entry name" value="His_kinase_dom"/>
</dbReference>
<evidence type="ECO:0000256" key="15">
    <source>
        <dbReference type="SAM" id="Coils"/>
    </source>
</evidence>
<evidence type="ECO:0000256" key="14">
    <source>
        <dbReference type="PROSITE-ProRule" id="PRU00169"/>
    </source>
</evidence>
<dbReference type="AlphaFoldDB" id="A0A5B9VXP7"/>
<evidence type="ECO:0000256" key="1">
    <source>
        <dbReference type="ARBA" id="ARBA00000085"/>
    </source>
</evidence>
<comment type="catalytic activity">
    <reaction evidence="1">
        <text>ATP + protein L-histidine = ADP + protein N-phospho-L-histidine.</text>
        <dbReference type="EC" id="2.7.13.3"/>
    </reaction>
</comment>
<dbReference type="InterPro" id="IPR001789">
    <property type="entry name" value="Sig_transdc_resp-reg_receiver"/>
</dbReference>
<evidence type="ECO:0000256" key="6">
    <source>
        <dbReference type="ARBA" id="ARBA00022553"/>
    </source>
</evidence>
<evidence type="ECO:0000256" key="12">
    <source>
        <dbReference type="ARBA" id="ARBA00022989"/>
    </source>
</evidence>
<dbReference type="PANTHER" id="PTHR43304:SF1">
    <property type="entry name" value="PAC DOMAIN-CONTAINING PROTEIN"/>
    <property type="match status" value="1"/>
</dbReference>
<dbReference type="SUPFAM" id="SSF47384">
    <property type="entry name" value="Homodimeric domain of signal transducing histidine kinase"/>
    <property type="match status" value="1"/>
</dbReference>
<feature type="compositionally biased region" description="Basic and acidic residues" evidence="16">
    <location>
        <begin position="1"/>
        <end position="11"/>
    </location>
</feature>
<dbReference type="EMBL" id="CP042997">
    <property type="protein sequence ID" value="QEH32555.1"/>
    <property type="molecule type" value="Genomic_DNA"/>
</dbReference>
<dbReference type="Proteomes" id="UP000324233">
    <property type="component" value="Chromosome"/>
</dbReference>
<dbReference type="CDD" id="cd00130">
    <property type="entry name" value="PAS"/>
    <property type="match status" value="4"/>
</dbReference>
<dbReference type="InterPro" id="IPR013656">
    <property type="entry name" value="PAS_4"/>
</dbReference>
<keyword evidence="15" id="KW-0175">Coiled coil</keyword>
<dbReference type="Pfam" id="PF02518">
    <property type="entry name" value="HATPase_c"/>
    <property type="match status" value="1"/>
</dbReference>
<feature type="domain" description="PAC" evidence="20">
    <location>
        <begin position="385"/>
        <end position="438"/>
    </location>
</feature>
<dbReference type="FunFam" id="2.10.70.100:FF:000001">
    <property type="entry name" value="Sensory transduction histidine kinase"/>
    <property type="match status" value="1"/>
</dbReference>
<comment type="subcellular location">
    <subcellularLocation>
        <location evidence="2">Cell inner membrane</location>
        <topology evidence="2">Multi-pass membrane protein</topology>
    </subcellularLocation>
</comment>
<dbReference type="GO" id="GO:0005886">
    <property type="term" value="C:plasma membrane"/>
    <property type="evidence" value="ECO:0007669"/>
    <property type="project" value="UniProtKB-SubCell"/>
</dbReference>
<evidence type="ECO:0000256" key="13">
    <source>
        <dbReference type="ARBA" id="ARBA00023136"/>
    </source>
</evidence>
<dbReference type="InterPro" id="IPR004358">
    <property type="entry name" value="Sig_transdc_His_kin-like_C"/>
</dbReference>
<dbReference type="SMART" id="SM00448">
    <property type="entry name" value="REC"/>
    <property type="match status" value="1"/>
</dbReference>
<dbReference type="InterPro" id="IPR003594">
    <property type="entry name" value="HATPase_dom"/>
</dbReference>
<keyword evidence="6 14" id="KW-0597">Phosphoprotein</keyword>
<dbReference type="Gene3D" id="3.30.565.10">
    <property type="entry name" value="Histidine kinase-like ATPase, C-terminal domain"/>
    <property type="match status" value="1"/>
</dbReference>
<dbReference type="Pfam" id="PF00512">
    <property type="entry name" value="HisKA"/>
    <property type="match status" value="1"/>
</dbReference>
<proteinExistence type="predicted"/>
<dbReference type="PANTHER" id="PTHR43304">
    <property type="entry name" value="PHYTOCHROME-LIKE PROTEIN CPH1"/>
    <property type="match status" value="1"/>
</dbReference>
<dbReference type="InterPro" id="IPR003661">
    <property type="entry name" value="HisK_dim/P_dom"/>
</dbReference>
<keyword evidence="4" id="KW-1003">Cell membrane</keyword>
<dbReference type="CDD" id="cd00082">
    <property type="entry name" value="HisKA"/>
    <property type="match status" value="1"/>
</dbReference>
<evidence type="ECO:0000256" key="5">
    <source>
        <dbReference type="ARBA" id="ARBA00022519"/>
    </source>
</evidence>
<dbReference type="InterPro" id="IPR013655">
    <property type="entry name" value="PAS_fold_3"/>
</dbReference>
<gene>
    <name evidence="21" type="primary">arcB_1</name>
    <name evidence="21" type="ORF">OJF2_10320</name>
</gene>
<evidence type="ECO:0000259" key="18">
    <source>
        <dbReference type="PROSITE" id="PS50110"/>
    </source>
</evidence>
<evidence type="ECO:0000259" key="20">
    <source>
        <dbReference type="PROSITE" id="PS50113"/>
    </source>
</evidence>
<dbReference type="Gene3D" id="3.30.450.20">
    <property type="entry name" value="PAS domain"/>
    <property type="match status" value="5"/>
</dbReference>
<dbReference type="InterPro" id="IPR001610">
    <property type="entry name" value="PAC"/>
</dbReference>
<dbReference type="CDD" id="cd16922">
    <property type="entry name" value="HATPase_EvgS-ArcB-TorS-like"/>
    <property type="match status" value="1"/>
</dbReference>
<evidence type="ECO:0000313" key="21">
    <source>
        <dbReference type="EMBL" id="QEH32555.1"/>
    </source>
</evidence>
<dbReference type="GO" id="GO:0000155">
    <property type="term" value="F:phosphorelay sensor kinase activity"/>
    <property type="evidence" value="ECO:0007669"/>
    <property type="project" value="InterPro"/>
</dbReference>
<dbReference type="Gene3D" id="1.10.287.130">
    <property type="match status" value="1"/>
</dbReference>
<dbReference type="CDD" id="cd17580">
    <property type="entry name" value="REC_2_DhkD-like"/>
    <property type="match status" value="1"/>
</dbReference>
<feature type="domain" description="PAC" evidence="20">
    <location>
        <begin position="636"/>
        <end position="689"/>
    </location>
</feature>
<feature type="region of interest" description="Disordered" evidence="16">
    <location>
        <begin position="1"/>
        <end position="20"/>
    </location>
</feature>
<evidence type="ECO:0000256" key="2">
    <source>
        <dbReference type="ARBA" id="ARBA00004429"/>
    </source>
</evidence>
<dbReference type="OrthoDB" id="5555607at2"/>
<dbReference type="PROSITE" id="PS50110">
    <property type="entry name" value="RESPONSE_REGULATORY"/>
    <property type="match status" value="1"/>
</dbReference>
<keyword evidence="10" id="KW-0547">Nucleotide-binding</keyword>
<feature type="compositionally biased region" description="Basic and acidic residues" evidence="16">
    <location>
        <begin position="33"/>
        <end position="50"/>
    </location>
</feature>